<organism evidence="2 3">
    <name type="scientific">Candidatus Methanolliviera hydrocarbonicum</name>
    <dbReference type="NCBI Taxonomy" id="2491085"/>
    <lineage>
        <taxon>Archaea</taxon>
        <taxon>Methanobacteriati</taxon>
        <taxon>Methanobacteriota</taxon>
        <taxon>Candidatus Methanoliparia</taxon>
        <taxon>Candidatus Methanoliparales</taxon>
        <taxon>Candidatus Methanollivieraceae</taxon>
        <taxon>Candidatus Methanolliviera</taxon>
    </lineage>
</organism>
<sequence>MYEWLEKEEERKVMGDWMQNLVQKKAWVRGDPSFRDKRQKIRTRDVFMRWYAPNESNIMKIVYWLAKILDTTTARKKSSETFQAAITHLTGWMVEKIFSFNVVVTRQELFEFINSIPDDFGITVGKCPCKAYTQEKEGLDGRHKGETEFTCQLPVETDVQIGRTARHYVEKVPSFRNIDKQELIKLENKLLDLGVVPCIYNVCQGETAICNCSPVSCVPLLANRLFGYNLSCLIRQGKYIAVTDKERCIGCGECLSLAVCPFEARELIGDGDDYHSDIISSERCYGCGNCAEHCKQNAIEMVLRDR</sequence>
<evidence type="ECO:0000259" key="1">
    <source>
        <dbReference type="PROSITE" id="PS51379"/>
    </source>
</evidence>
<evidence type="ECO:0000313" key="3">
    <source>
        <dbReference type="Proteomes" id="UP000320766"/>
    </source>
</evidence>
<accession>A0A520KUC7</accession>
<dbReference type="InterPro" id="IPR017896">
    <property type="entry name" value="4Fe4S_Fe-S-bd"/>
</dbReference>
<protein>
    <submittedName>
        <fullName evidence="2">4Fe-4S dicluster domain-containing protein</fullName>
    </submittedName>
</protein>
<dbReference type="PROSITE" id="PS51379">
    <property type="entry name" value="4FE4S_FER_2"/>
    <property type="match status" value="2"/>
</dbReference>
<proteinExistence type="predicted"/>
<dbReference type="EMBL" id="RXIL01000179">
    <property type="protein sequence ID" value="RZN65901.1"/>
    <property type="molecule type" value="Genomic_DNA"/>
</dbReference>
<dbReference type="SUPFAM" id="SSF54862">
    <property type="entry name" value="4Fe-4S ferredoxins"/>
    <property type="match status" value="1"/>
</dbReference>
<comment type="caution">
    <text evidence="2">The sequence shown here is derived from an EMBL/GenBank/DDBJ whole genome shotgun (WGS) entry which is preliminary data.</text>
</comment>
<feature type="domain" description="4Fe-4S ferredoxin-type" evidence="1">
    <location>
        <begin position="275"/>
        <end position="304"/>
    </location>
</feature>
<name>A0A520KUC7_9EURY</name>
<evidence type="ECO:0000313" key="2">
    <source>
        <dbReference type="EMBL" id="RZN65901.1"/>
    </source>
</evidence>
<dbReference type="AlphaFoldDB" id="A0A520KUC7"/>
<reference evidence="2 3" key="1">
    <citation type="journal article" date="2019" name="Nat. Microbiol.">
        <title>Wide diversity of methane and short-chain alkane metabolisms in uncultured archaea.</title>
        <authorList>
            <person name="Borrel G."/>
            <person name="Adam P.S."/>
            <person name="McKay L.J."/>
            <person name="Chen L.X."/>
            <person name="Sierra-Garcia I.N."/>
            <person name="Sieber C.M."/>
            <person name="Letourneur Q."/>
            <person name="Ghozlane A."/>
            <person name="Andersen G.L."/>
            <person name="Li W.J."/>
            <person name="Hallam S.J."/>
            <person name="Muyzer G."/>
            <person name="de Oliveira V.M."/>
            <person name="Inskeep W.P."/>
            <person name="Banfield J.F."/>
            <person name="Gribaldo S."/>
        </authorList>
    </citation>
    <scope>NUCLEOTIDE SEQUENCE [LARGE SCALE GENOMIC DNA]</scope>
    <source>
        <strain evidence="2">NM1b</strain>
    </source>
</reference>
<dbReference type="Pfam" id="PF13237">
    <property type="entry name" value="Fer4_10"/>
    <property type="match status" value="1"/>
</dbReference>
<dbReference type="Gene3D" id="3.30.70.20">
    <property type="match status" value="2"/>
</dbReference>
<feature type="domain" description="4Fe-4S ferredoxin-type" evidence="1">
    <location>
        <begin position="238"/>
        <end position="270"/>
    </location>
</feature>
<gene>
    <name evidence="2" type="ORF">EF807_08995</name>
</gene>
<dbReference type="Proteomes" id="UP000320766">
    <property type="component" value="Unassembled WGS sequence"/>
</dbReference>